<accession>A0AAN8K4A3</accession>
<proteinExistence type="predicted"/>
<name>A0AAN8K4A3_PATCE</name>
<feature type="chain" id="PRO_5042969747" evidence="1">
    <location>
        <begin position="24"/>
        <end position="127"/>
    </location>
</feature>
<gene>
    <name evidence="2" type="ORF">SNE40_007266</name>
</gene>
<dbReference type="EMBL" id="JAZGQO010000006">
    <property type="protein sequence ID" value="KAK6184913.1"/>
    <property type="molecule type" value="Genomic_DNA"/>
</dbReference>
<reference evidence="2 3" key="1">
    <citation type="submission" date="2024-01" db="EMBL/GenBank/DDBJ databases">
        <title>The genome of the rayed Mediterranean limpet Patella caerulea (Linnaeus, 1758).</title>
        <authorList>
            <person name="Anh-Thu Weber A."/>
            <person name="Halstead-Nussloch G."/>
        </authorList>
    </citation>
    <scope>NUCLEOTIDE SEQUENCE [LARGE SCALE GENOMIC DNA]</scope>
    <source>
        <strain evidence="2">AATW-2023a</strain>
        <tissue evidence="2">Whole specimen</tissue>
    </source>
</reference>
<evidence type="ECO:0000313" key="3">
    <source>
        <dbReference type="Proteomes" id="UP001347796"/>
    </source>
</evidence>
<keyword evidence="3" id="KW-1185">Reference proteome</keyword>
<comment type="caution">
    <text evidence="2">The sequence shown here is derived from an EMBL/GenBank/DDBJ whole genome shotgun (WGS) entry which is preliminary data.</text>
</comment>
<organism evidence="2 3">
    <name type="scientific">Patella caerulea</name>
    <name type="common">Rayed Mediterranean limpet</name>
    <dbReference type="NCBI Taxonomy" id="87958"/>
    <lineage>
        <taxon>Eukaryota</taxon>
        <taxon>Metazoa</taxon>
        <taxon>Spiralia</taxon>
        <taxon>Lophotrochozoa</taxon>
        <taxon>Mollusca</taxon>
        <taxon>Gastropoda</taxon>
        <taxon>Patellogastropoda</taxon>
        <taxon>Patelloidea</taxon>
        <taxon>Patellidae</taxon>
        <taxon>Patella</taxon>
    </lineage>
</organism>
<dbReference type="Proteomes" id="UP001347796">
    <property type="component" value="Unassembled WGS sequence"/>
</dbReference>
<evidence type="ECO:0000313" key="2">
    <source>
        <dbReference type="EMBL" id="KAK6184913.1"/>
    </source>
</evidence>
<evidence type="ECO:0000256" key="1">
    <source>
        <dbReference type="SAM" id="SignalP"/>
    </source>
</evidence>
<feature type="signal peptide" evidence="1">
    <location>
        <begin position="1"/>
        <end position="23"/>
    </location>
</feature>
<keyword evidence="1" id="KW-0732">Signal</keyword>
<dbReference type="AlphaFoldDB" id="A0AAN8K4A3"/>
<sequence length="127" mass="14384">MYGNGSPPVWLVVFAILNMDVIANISSDNRRDVHPFLFCLDTCLHLYNEDSTDIGNPLTGKGNQLLKLLEVSRSHPQSNIDHAQDFPPKFAPNTKYNKRTVTVDRLFNCHKSCMDLVMSRNHTIIGK</sequence>
<protein>
    <submittedName>
        <fullName evidence="2">Uncharacterized protein</fullName>
    </submittedName>
</protein>